<keyword evidence="2 5" id="KW-0813">Transport</keyword>
<comment type="subcellular location">
    <subcellularLocation>
        <location evidence="1 5">Periplasm</location>
    </subcellularLocation>
</comment>
<evidence type="ECO:0000313" key="8">
    <source>
        <dbReference type="Proteomes" id="UP000285575"/>
    </source>
</evidence>
<dbReference type="Proteomes" id="UP000285575">
    <property type="component" value="Unassembled WGS sequence"/>
</dbReference>
<sequence length="377" mass="40604">MRTARRPFTRTLLALGLAGAALFTSGAAMAQAPEPKVLNVLNWADYIGPDTIAKFEKETGIKVRYDTFDSNETLHARLVAGKTGYDVVVPSSHFAKRQIEAGLFLPLDRALLPNWKNLDPALLEKLGESDPGNKHLVTWLWSFVTIGINTDKVKAALGTTPMPANPLDLIFKPELAAKVKSCGIHVLDSASEVIPVAMIYAGKDGYSSNAKDYEAAAAVLKAARPFVTRISSPGPINDLAQGQICVSLGYAGDFNIAGSRAAEGKTGQKIQALIPPAGATLFFDTMAIPKDAKHPKNAHAFINFIMKPENHAALTNQVFYGNPNSASKPFVKPELAANPVIFPPAAELKKMAMPKALDNNARRLQTRTFTNFKANAK</sequence>
<name>A0A437RRK7_9BURK</name>
<dbReference type="Gene3D" id="3.40.190.10">
    <property type="entry name" value="Periplasmic binding protein-like II"/>
    <property type="match status" value="2"/>
</dbReference>
<evidence type="ECO:0000256" key="4">
    <source>
        <dbReference type="ARBA" id="ARBA00022764"/>
    </source>
</evidence>
<dbReference type="EMBL" id="SACR01000001">
    <property type="protein sequence ID" value="RVU49427.1"/>
    <property type="molecule type" value="Genomic_DNA"/>
</dbReference>
<dbReference type="SUPFAM" id="SSF53850">
    <property type="entry name" value="Periplasmic binding protein-like II"/>
    <property type="match status" value="1"/>
</dbReference>
<feature type="chain" id="PRO_5019571807" description="Putrescine-binding periplasmic protein" evidence="6">
    <location>
        <begin position="31"/>
        <end position="377"/>
    </location>
</feature>
<dbReference type="GO" id="GO:0042597">
    <property type="term" value="C:periplasmic space"/>
    <property type="evidence" value="ECO:0007669"/>
    <property type="project" value="UniProtKB-SubCell"/>
</dbReference>
<comment type="caution">
    <text evidence="7">The sequence shown here is derived from an EMBL/GenBank/DDBJ whole genome shotgun (WGS) entry which is preliminary data.</text>
</comment>
<dbReference type="InterPro" id="IPR006311">
    <property type="entry name" value="TAT_signal"/>
</dbReference>
<feature type="signal peptide" evidence="6">
    <location>
        <begin position="1"/>
        <end position="30"/>
    </location>
</feature>
<accession>A0A437RRK7</accession>
<evidence type="ECO:0000256" key="5">
    <source>
        <dbReference type="PIRNR" id="PIRNR019574"/>
    </source>
</evidence>
<dbReference type="RefSeq" id="WP_128227063.1">
    <property type="nucleotide sequence ID" value="NZ_SACR01000001.1"/>
</dbReference>
<dbReference type="PIRSF" id="PIRSF019574">
    <property type="entry name" value="Periplasmic_polyamine_BP"/>
    <property type="match status" value="1"/>
</dbReference>
<reference evidence="7 8" key="1">
    <citation type="submission" date="2019-01" db="EMBL/GenBank/DDBJ databases">
        <authorList>
            <person name="Chen W.-M."/>
        </authorList>
    </citation>
    <scope>NUCLEOTIDE SEQUENCE [LARGE SCALE GENOMIC DNA]</scope>
    <source>
        <strain evidence="7 8">KYPY4</strain>
    </source>
</reference>
<comment type="similarity">
    <text evidence="5">Belongs to the bacterial solute-binding protein PotD/PotF family.</text>
</comment>
<evidence type="ECO:0000256" key="2">
    <source>
        <dbReference type="ARBA" id="ARBA00022448"/>
    </source>
</evidence>
<dbReference type="PANTHER" id="PTHR30222">
    <property type="entry name" value="SPERMIDINE/PUTRESCINE-BINDING PERIPLASMIC PROTEIN"/>
    <property type="match status" value="1"/>
</dbReference>
<dbReference type="AlphaFoldDB" id="A0A437RRK7"/>
<dbReference type="PROSITE" id="PS51318">
    <property type="entry name" value="TAT"/>
    <property type="match status" value="1"/>
</dbReference>
<gene>
    <name evidence="7" type="ORF">EOE66_02315</name>
</gene>
<keyword evidence="3 6" id="KW-0732">Signal</keyword>
<organism evidence="7 8">
    <name type="scientific">Rubrivivax rivuli</name>
    <dbReference type="NCBI Taxonomy" id="1862385"/>
    <lineage>
        <taxon>Bacteria</taxon>
        <taxon>Pseudomonadati</taxon>
        <taxon>Pseudomonadota</taxon>
        <taxon>Betaproteobacteria</taxon>
        <taxon>Burkholderiales</taxon>
        <taxon>Sphaerotilaceae</taxon>
        <taxon>Rubrivivax</taxon>
    </lineage>
</organism>
<dbReference type="OrthoDB" id="9769319at2"/>
<evidence type="ECO:0000256" key="1">
    <source>
        <dbReference type="ARBA" id="ARBA00004418"/>
    </source>
</evidence>
<keyword evidence="4 5" id="KW-0574">Periplasm</keyword>
<dbReference type="PANTHER" id="PTHR30222:SF12">
    <property type="entry name" value="NORSPERMIDINE SENSOR"/>
    <property type="match status" value="1"/>
</dbReference>
<comment type="function">
    <text evidence="5">Required for the activity of the bacterial periplasmic transport system of putrescine.</text>
</comment>
<dbReference type="InterPro" id="IPR001188">
    <property type="entry name" value="Sperm_putr-bd"/>
</dbReference>
<evidence type="ECO:0000256" key="6">
    <source>
        <dbReference type="SAM" id="SignalP"/>
    </source>
</evidence>
<protein>
    <recommendedName>
        <fullName evidence="5">Putrescine-binding periplasmic protein</fullName>
    </recommendedName>
</protein>
<dbReference type="PRINTS" id="PR00909">
    <property type="entry name" value="SPERMDNBNDNG"/>
</dbReference>
<keyword evidence="8" id="KW-1185">Reference proteome</keyword>
<dbReference type="InterPro" id="IPR006059">
    <property type="entry name" value="SBP"/>
</dbReference>
<dbReference type="GO" id="GO:0015846">
    <property type="term" value="P:polyamine transport"/>
    <property type="evidence" value="ECO:0007669"/>
    <property type="project" value="InterPro"/>
</dbReference>
<evidence type="ECO:0000313" key="7">
    <source>
        <dbReference type="EMBL" id="RVU49427.1"/>
    </source>
</evidence>
<proteinExistence type="inferred from homology"/>
<evidence type="ECO:0000256" key="3">
    <source>
        <dbReference type="ARBA" id="ARBA00022729"/>
    </source>
</evidence>
<dbReference type="GO" id="GO:0019808">
    <property type="term" value="F:polyamine binding"/>
    <property type="evidence" value="ECO:0007669"/>
    <property type="project" value="InterPro"/>
</dbReference>
<dbReference type="Pfam" id="PF13416">
    <property type="entry name" value="SBP_bac_8"/>
    <property type="match status" value="1"/>
</dbReference>